<protein>
    <submittedName>
        <fullName evidence="14">Uncharacterized protein</fullName>
    </submittedName>
</protein>
<evidence type="ECO:0000256" key="1">
    <source>
        <dbReference type="ARBA" id="ARBA00002327"/>
    </source>
</evidence>
<keyword evidence="12" id="KW-0626">Porin</keyword>
<evidence type="ECO:0000256" key="8">
    <source>
        <dbReference type="ARBA" id="ARBA00022640"/>
    </source>
</evidence>
<evidence type="ECO:0000256" key="9">
    <source>
        <dbReference type="ARBA" id="ARBA00022692"/>
    </source>
</evidence>
<evidence type="ECO:0000256" key="7">
    <source>
        <dbReference type="ARBA" id="ARBA00022528"/>
    </source>
</evidence>
<dbReference type="AlphaFoldDB" id="A0A8T2YEE0"/>
<comment type="caution">
    <text evidence="14">The sequence shown here is derived from an EMBL/GenBank/DDBJ whole genome shotgun (WGS) entry which is preliminary data.</text>
</comment>
<evidence type="ECO:0000256" key="5">
    <source>
        <dbReference type="ARBA" id="ARBA00022448"/>
    </source>
</evidence>
<dbReference type="GO" id="GO:0015288">
    <property type="term" value="F:porin activity"/>
    <property type="evidence" value="ECO:0007669"/>
    <property type="project" value="UniProtKB-KW"/>
</dbReference>
<evidence type="ECO:0000256" key="6">
    <source>
        <dbReference type="ARBA" id="ARBA00022452"/>
    </source>
</evidence>
<evidence type="ECO:0000256" key="2">
    <source>
        <dbReference type="ARBA" id="ARBA00004396"/>
    </source>
</evidence>
<keyword evidence="13" id="KW-0472">Membrane</keyword>
<dbReference type="GO" id="GO:0022843">
    <property type="term" value="F:voltage-gated monoatomic cation channel activity"/>
    <property type="evidence" value="ECO:0007669"/>
    <property type="project" value="InterPro"/>
</dbReference>
<dbReference type="Proteomes" id="UP000807159">
    <property type="component" value="Chromosome 7"/>
</dbReference>
<dbReference type="PANTHER" id="PTHR35284:SF1">
    <property type="entry name" value="OUTER ENVELOPE PORE PROTEIN 24A, CHLOROPLASTIC-RELATED"/>
    <property type="match status" value="1"/>
</dbReference>
<keyword evidence="11" id="KW-0406">Ion transport</keyword>
<evidence type="ECO:0000256" key="3">
    <source>
        <dbReference type="ARBA" id="ARBA00004441"/>
    </source>
</evidence>
<accession>A0A8T2YEE0</accession>
<keyword evidence="7" id="KW-0150">Chloroplast</keyword>
<keyword evidence="8" id="KW-0934">Plastid</keyword>
<gene>
    <name evidence="14" type="ORF">H0E87_014716</name>
</gene>
<organism evidence="14 15">
    <name type="scientific">Populus deltoides</name>
    <name type="common">Eastern poplar</name>
    <name type="synonym">Eastern cottonwood</name>
    <dbReference type="NCBI Taxonomy" id="3696"/>
    <lineage>
        <taxon>Eukaryota</taxon>
        <taxon>Viridiplantae</taxon>
        <taxon>Streptophyta</taxon>
        <taxon>Embryophyta</taxon>
        <taxon>Tracheophyta</taxon>
        <taxon>Spermatophyta</taxon>
        <taxon>Magnoliopsida</taxon>
        <taxon>eudicotyledons</taxon>
        <taxon>Gunneridae</taxon>
        <taxon>Pentapetalae</taxon>
        <taxon>rosids</taxon>
        <taxon>fabids</taxon>
        <taxon>Malpighiales</taxon>
        <taxon>Salicaceae</taxon>
        <taxon>Saliceae</taxon>
        <taxon>Populus</taxon>
    </lineage>
</organism>
<comment type="subunit">
    <text evidence="4">Homooligomers form large rather nonselective pores in plastidial outer membranes.</text>
</comment>
<comment type="function">
    <text evidence="1">High-conductance voltage-dependent solute channel with a slight selectivity for cations transporting triosephosphates, dicarboxylic acids, ATP, inorganic phosphate (Pi), sugars, and positively or negatively charged amino acids.</text>
</comment>
<evidence type="ECO:0000256" key="12">
    <source>
        <dbReference type="ARBA" id="ARBA00023114"/>
    </source>
</evidence>
<keyword evidence="10" id="KW-1002">Plastid outer membrane</keyword>
<dbReference type="PANTHER" id="PTHR35284">
    <property type="entry name" value="OUTER ENVELOPE PORE PROTEIN 24A, CHLOROPLASTIC-RELATED"/>
    <property type="match status" value="1"/>
</dbReference>
<dbReference type="GO" id="GO:0034426">
    <property type="term" value="C:etioplast membrane"/>
    <property type="evidence" value="ECO:0007669"/>
    <property type="project" value="UniProtKB-SubCell"/>
</dbReference>
<sequence length="113" mass="12784">MLDGTLVLNPANKLSAYHGFDYGKCNLKYCFAHQGGTTTEPGYEFGMTSWNFAASQRFCDDNVLRVSYEKWRTELGLEWSRDSKSIQALLISTIRMSIGIDGEYRSINALIVE</sequence>
<evidence type="ECO:0000256" key="4">
    <source>
        <dbReference type="ARBA" id="ARBA00011593"/>
    </source>
</evidence>
<evidence type="ECO:0000256" key="10">
    <source>
        <dbReference type="ARBA" id="ARBA00022805"/>
    </source>
</evidence>
<keyword evidence="9" id="KW-0812">Transmembrane</keyword>
<name>A0A8T2YEE0_POPDE</name>
<evidence type="ECO:0000256" key="13">
    <source>
        <dbReference type="ARBA" id="ARBA00023136"/>
    </source>
</evidence>
<dbReference type="GO" id="GO:0009707">
    <property type="term" value="C:chloroplast outer membrane"/>
    <property type="evidence" value="ECO:0007669"/>
    <property type="project" value="UniProtKB-SubCell"/>
</dbReference>
<dbReference type="GO" id="GO:0034765">
    <property type="term" value="P:regulation of monoatomic ion transmembrane transport"/>
    <property type="evidence" value="ECO:0007669"/>
    <property type="project" value="InterPro"/>
</dbReference>
<proteinExistence type="predicted"/>
<evidence type="ECO:0000313" key="14">
    <source>
        <dbReference type="EMBL" id="KAH8503538.1"/>
    </source>
</evidence>
<comment type="subcellular location">
    <subcellularLocation>
        <location evidence="2">Plastid</location>
        <location evidence="2">Chloroplast outer membrane</location>
        <topology evidence="2">Multi-pass membrane protein</topology>
    </subcellularLocation>
    <subcellularLocation>
        <location evidence="3">Plastid</location>
        <location evidence="3">Etioplast membrane</location>
        <topology evidence="3">Multi-pass membrane protein</topology>
    </subcellularLocation>
</comment>
<dbReference type="GO" id="GO:0046930">
    <property type="term" value="C:pore complex"/>
    <property type="evidence" value="ECO:0007669"/>
    <property type="project" value="UniProtKB-KW"/>
</dbReference>
<dbReference type="EMBL" id="JACEGQ020000007">
    <property type="protein sequence ID" value="KAH8503538.1"/>
    <property type="molecule type" value="Genomic_DNA"/>
</dbReference>
<reference evidence="14" key="1">
    <citation type="journal article" date="2021" name="J. Hered.">
        <title>Genome Assembly of Salicaceae Populus deltoides (Eastern Cottonwood) I-69 Based on Nanopore Sequencing and Hi-C Technologies.</title>
        <authorList>
            <person name="Bai S."/>
            <person name="Wu H."/>
            <person name="Zhang J."/>
            <person name="Pan Z."/>
            <person name="Zhao W."/>
            <person name="Li Z."/>
            <person name="Tong C."/>
        </authorList>
    </citation>
    <scope>NUCLEOTIDE SEQUENCE</scope>
    <source>
        <tissue evidence="14">Leaf</tissue>
    </source>
</reference>
<evidence type="ECO:0000256" key="11">
    <source>
        <dbReference type="ARBA" id="ARBA00023065"/>
    </source>
</evidence>
<keyword evidence="15" id="KW-1185">Reference proteome</keyword>
<evidence type="ECO:0000313" key="15">
    <source>
        <dbReference type="Proteomes" id="UP000807159"/>
    </source>
</evidence>
<keyword evidence="6" id="KW-1134">Transmembrane beta strand</keyword>
<keyword evidence="5" id="KW-0813">Transport</keyword>
<dbReference type="InterPro" id="IPR034626">
    <property type="entry name" value="OEP24"/>
</dbReference>